<evidence type="ECO:0000313" key="1">
    <source>
        <dbReference type="EMBL" id="CAB4196927.1"/>
    </source>
</evidence>
<reference evidence="1" key="1">
    <citation type="submission" date="2020-05" db="EMBL/GenBank/DDBJ databases">
        <authorList>
            <person name="Chiriac C."/>
            <person name="Salcher M."/>
            <person name="Ghai R."/>
            <person name="Kavagutti S V."/>
        </authorList>
    </citation>
    <scope>NUCLEOTIDE SEQUENCE</scope>
</reference>
<name>A0A6J5RRL7_9CAUD</name>
<proteinExistence type="predicted"/>
<accession>A0A6J5RRL7</accession>
<dbReference type="EMBL" id="LR797252">
    <property type="protein sequence ID" value="CAB4196927.1"/>
    <property type="molecule type" value="Genomic_DNA"/>
</dbReference>
<protein>
    <submittedName>
        <fullName evidence="1">Uncharacterized protein</fullName>
    </submittedName>
</protein>
<organism evidence="1">
    <name type="scientific">uncultured Caudovirales phage</name>
    <dbReference type="NCBI Taxonomy" id="2100421"/>
    <lineage>
        <taxon>Viruses</taxon>
        <taxon>Duplodnaviria</taxon>
        <taxon>Heunggongvirae</taxon>
        <taxon>Uroviricota</taxon>
        <taxon>Caudoviricetes</taxon>
        <taxon>Peduoviridae</taxon>
        <taxon>Maltschvirus</taxon>
        <taxon>Maltschvirus maltsch</taxon>
    </lineage>
</organism>
<sequence length="108" mass="12073">MGIDATATLAYGVKIINKKLIDSLCNEDIDLPEGFCLQLAGSGCDDDTVFVSLKESEISFYHEDDYDSPIKQEKLIAKPDWNSSVLELCEVLKIKKPKIGWWLLASMC</sequence>
<gene>
    <name evidence="1" type="ORF">UFOVP1290_447</name>
</gene>